<dbReference type="EC" id="3.6.1.7" evidence="1"/>
<keyword evidence="1" id="KW-0378">Hydrolase</keyword>
<accession>G4TAW8</accession>
<evidence type="ECO:0000256" key="2">
    <source>
        <dbReference type="RuleBase" id="RU004168"/>
    </source>
</evidence>
<proteinExistence type="inferred from homology"/>
<dbReference type="PANTHER" id="PTHR47268:SF4">
    <property type="entry name" value="ACYLPHOSPHATASE"/>
    <property type="match status" value="1"/>
</dbReference>
<dbReference type="SUPFAM" id="SSF54975">
    <property type="entry name" value="Acylphosphatase/BLUF domain-like"/>
    <property type="match status" value="1"/>
</dbReference>
<dbReference type="PROSITE" id="PS51160">
    <property type="entry name" value="ACYLPHOSPHATASE_3"/>
    <property type="match status" value="1"/>
</dbReference>
<dbReference type="InterPro" id="IPR020456">
    <property type="entry name" value="Acylphosphatase"/>
</dbReference>
<evidence type="ECO:0000313" key="5">
    <source>
        <dbReference type="Proteomes" id="UP000007148"/>
    </source>
</evidence>
<dbReference type="InterPro" id="IPR001792">
    <property type="entry name" value="Acylphosphatase-like_dom"/>
</dbReference>
<dbReference type="AlphaFoldDB" id="G4TAW8"/>
<evidence type="ECO:0000259" key="3">
    <source>
        <dbReference type="PROSITE" id="PS51160"/>
    </source>
</evidence>
<gene>
    <name evidence="4" type="ORF">PIIN_02316</name>
</gene>
<evidence type="ECO:0000313" key="4">
    <source>
        <dbReference type="EMBL" id="CCA68452.1"/>
    </source>
</evidence>
<organism evidence="4 5">
    <name type="scientific">Serendipita indica (strain DSM 11827)</name>
    <name type="common">Root endophyte fungus</name>
    <name type="synonym">Piriformospora indica</name>
    <dbReference type="NCBI Taxonomy" id="1109443"/>
    <lineage>
        <taxon>Eukaryota</taxon>
        <taxon>Fungi</taxon>
        <taxon>Dikarya</taxon>
        <taxon>Basidiomycota</taxon>
        <taxon>Agaricomycotina</taxon>
        <taxon>Agaricomycetes</taxon>
        <taxon>Sebacinales</taxon>
        <taxon>Serendipitaceae</taxon>
        <taxon>Serendipita</taxon>
    </lineage>
</organism>
<sequence length="118" mass="13345">MSTFVATQIADGTVTLIITMSLKYFTFQVEGTVQRVNFRQWTRKTAQASNITGWIRNHDAGHVEGEALGQAQDMDNFKVHLHRGPKRAQVSQVIITGEKVVQNPEDIGWTLTDFEVRE</sequence>
<dbReference type="eggNOG" id="ENOG502SF2P">
    <property type="taxonomic scope" value="Eukaryota"/>
</dbReference>
<dbReference type="STRING" id="1109443.G4TAW8"/>
<feature type="active site" evidence="1">
    <location>
        <position position="57"/>
    </location>
</feature>
<dbReference type="OrthoDB" id="7961613at2759"/>
<dbReference type="GO" id="GO:0003998">
    <property type="term" value="F:acylphosphatase activity"/>
    <property type="evidence" value="ECO:0007669"/>
    <property type="project" value="UniProtKB-EC"/>
</dbReference>
<comment type="similarity">
    <text evidence="2">Belongs to the acylphosphatase family.</text>
</comment>
<dbReference type="OMA" id="WIANDTT"/>
<reference evidence="4 5" key="1">
    <citation type="journal article" date="2011" name="PLoS Pathog.">
        <title>Endophytic Life Strategies Decoded by Genome and Transcriptome Analyses of the Mutualistic Root Symbiont Piriformospora indica.</title>
        <authorList>
            <person name="Zuccaro A."/>
            <person name="Lahrmann U."/>
            <person name="Guldener U."/>
            <person name="Langen G."/>
            <person name="Pfiffi S."/>
            <person name="Biedenkopf D."/>
            <person name="Wong P."/>
            <person name="Samans B."/>
            <person name="Grimm C."/>
            <person name="Basiewicz M."/>
            <person name="Murat C."/>
            <person name="Martin F."/>
            <person name="Kogel K.H."/>
        </authorList>
    </citation>
    <scope>NUCLEOTIDE SEQUENCE [LARGE SCALE GENOMIC DNA]</scope>
    <source>
        <strain evidence="4 5">DSM 11827</strain>
    </source>
</reference>
<feature type="domain" description="Acylphosphatase-like" evidence="3">
    <location>
        <begin position="24"/>
        <end position="118"/>
    </location>
</feature>
<dbReference type="InParanoid" id="G4TAW8"/>
<comment type="catalytic activity">
    <reaction evidence="1">
        <text>an acyl phosphate + H2O = a carboxylate + phosphate + H(+)</text>
        <dbReference type="Rhea" id="RHEA:14965"/>
        <dbReference type="ChEBI" id="CHEBI:15377"/>
        <dbReference type="ChEBI" id="CHEBI:15378"/>
        <dbReference type="ChEBI" id="CHEBI:29067"/>
        <dbReference type="ChEBI" id="CHEBI:43474"/>
        <dbReference type="ChEBI" id="CHEBI:59918"/>
        <dbReference type="EC" id="3.6.1.7"/>
    </reaction>
</comment>
<dbReference type="PANTHER" id="PTHR47268">
    <property type="entry name" value="ACYLPHOSPHATASE"/>
    <property type="match status" value="1"/>
</dbReference>
<dbReference type="EMBL" id="CAFZ01000033">
    <property type="protein sequence ID" value="CCA68452.1"/>
    <property type="molecule type" value="Genomic_DNA"/>
</dbReference>
<keyword evidence="5" id="KW-1185">Reference proteome</keyword>
<name>G4TAW8_SERID</name>
<feature type="active site" evidence="1">
    <location>
        <position position="39"/>
    </location>
</feature>
<protein>
    <recommendedName>
        <fullName evidence="1">acylphosphatase</fullName>
        <ecNumber evidence="1">3.6.1.7</ecNumber>
    </recommendedName>
</protein>
<dbReference type="Pfam" id="PF00708">
    <property type="entry name" value="Acylphosphatase"/>
    <property type="match status" value="1"/>
</dbReference>
<comment type="caution">
    <text evidence="4">The sequence shown here is derived from an EMBL/GenBank/DDBJ whole genome shotgun (WGS) entry which is preliminary data.</text>
</comment>
<evidence type="ECO:0000256" key="1">
    <source>
        <dbReference type="PROSITE-ProRule" id="PRU00520"/>
    </source>
</evidence>
<dbReference type="HOGENOM" id="CLU_141932_4_0_1"/>
<dbReference type="Gene3D" id="3.30.70.100">
    <property type="match status" value="1"/>
</dbReference>
<dbReference type="Proteomes" id="UP000007148">
    <property type="component" value="Unassembled WGS sequence"/>
</dbReference>
<dbReference type="InterPro" id="IPR036046">
    <property type="entry name" value="Acylphosphatase-like_dom_sf"/>
</dbReference>